<feature type="domain" description="CoA carboxyltransferase C-terminal" evidence="3">
    <location>
        <begin position="286"/>
        <end position="532"/>
    </location>
</feature>
<reference evidence="4 5" key="1">
    <citation type="journal article" date="2012" name="BMC Genomics">
        <title>The genome sequence of Propionibacterium acidipropionici provides insights into its biotechnological and industrial potential.</title>
        <authorList>
            <person name="Parizzi L.P."/>
            <person name="Grassi M.C."/>
            <person name="Llerena L.A."/>
            <person name="Carazzolle M.F."/>
            <person name="Queiroz V.L."/>
            <person name="Lunardi I."/>
            <person name="Zeidler A.F."/>
            <person name="Teixeira P.J."/>
            <person name="Mieczkowski P."/>
            <person name="Rincones J."/>
            <person name="Pereira G.A."/>
        </authorList>
    </citation>
    <scope>NUCLEOTIDE SEQUENCE [LARGE SCALE GENOMIC DNA]</scope>
    <source>
        <strain evidence="5">ATCC 4875 / DSM 20272 / JCM 6432 / NBRC 12425 / NCIMB 8070</strain>
    </source>
</reference>
<feature type="compositionally biased region" description="Low complexity" evidence="1">
    <location>
        <begin position="8"/>
        <end position="21"/>
    </location>
</feature>
<dbReference type="EMBL" id="CP003493">
    <property type="protein sequence ID" value="AFV88066.1"/>
    <property type="molecule type" value="Genomic_DNA"/>
</dbReference>
<protein>
    <submittedName>
        <fullName evidence="4">Carboxyl transferase</fullName>
        <ecNumber evidence="4">6.4.1.3</ecNumber>
    </submittedName>
</protein>
<dbReference type="RefSeq" id="WP_015068983.1">
    <property type="nucleotide sequence ID" value="NC_019395.1"/>
</dbReference>
<dbReference type="STRING" id="1171373.PACID_02160"/>
<dbReference type="GO" id="GO:0016740">
    <property type="term" value="F:transferase activity"/>
    <property type="evidence" value="ECO:0007669"/>
    <property type="project" value="UniProtKB-KW"/>
</dbReference>
<dbReference type="SUPFAM" id="SSF52096">
    <property type="entry name" value="ClpP/crotonase"/>
    <property type="match status" value="2"/>
</dbReference>
<keyword evidence="4" id="KW-0808">Transferase</keyword>
<dbReference type="FunFam" id="3.90.226.10:FF:000016">
    <property type="entry name" value="Propionyl-CoA carboxylase, beta subunit"/>
    <property type="match status" value="1"/>
</dbReference>
<evidence type="ECO:0000313" key="4">
    <source>
        <dbReference type="EMBL" id="AFV88066.1"/>
    </source>
</evidence>
<dbReference type="PROSITE" id="PS50989">
    <property type="entry name" value="COA_CT_CTER"/>
    <property type="match status" value="1"/>
</dbReference>
<dbReference type="KEGG" id="pbo:PACID_02160"/>
<dbReference type="GO" id="GO:0004658">
    <property type="term" value="F:propionyl-CoA carboxylase activity"/>
    <property type="evidence" value="ECO:0007669"/>
    <property type="project" value="UniProtKB-EC"/>
</dbReference>
<dbReference type="EC" id="6.4.1.3" evidence="4"/>
<gene>
    <name evidence="4" type="ordered locus">PACID_02160</name>
</gene>
<dbReference type="Gene3D" id="3.90.226.10">
    <property type="entry name" value="2-enoyl-CoA Hydratase, Chain A, domain 1"/>
    <property type="match status" value="2"/>
</dbReference>
<dbReference type="PANTHER" id="PTHR43842:SF2">
    <property type="entry name" value="PROPIONYL-COA CARBOXYLASE BETA CHAIN, MITOCHONDRIAL"/>
    <property type="match status" value="1"/>
</dbReference>
<name>K7RP30_ACIA4</name>
<keyword evidence="4" id="KW-0436">Ligase</keyword>
<evidence type="ECO:0000313" key="5">
    <source>
        <dbReference type="Proteomes" id="UP000000214"/>
    </source>
</evidence>
<dbReference type="PROSITE" id="PS50980">
    <property type="entry name" value="COA_CT_NTER"/>
    <property type="match status" value="1"/>
</dbReference>
<sequence>MQADGRTVGAPGEPGEVAPGAVDGGADEHLGRLRRIRERAVLGGGAAALERQHAKGKLSARERLAILLDDGSFQELGALATHQVTDFGMSEKRFPGDGVVTGLGKINGRRVAVYAQDFTVLGGSFSQVQAQKINRVQDLALESGIPIVGLNDSGGARVQEGVRSLAAYGEVFSRNVRSSGVIPQISVIMGPCAGGAVYSPALTDFTIMVDETSAMFLTGPGVVASVTGEQVSAQELGGAGVHAGRSGNAQFEASSEAEAIELVQLLLSYLPSNTAEEAPALVTDDSPDRMDDALNGVVPADDGIAYDMRAVLESVFDAESLLEVHKGFAPNAIVAFARLDGRPVGIVANQPAVMSGVLDIDSSDKISRFVRICDVYSIPVITFVDCPGYLPGVEQEYNGVIRHGAKIIYAYCQATVPKISVTVRKAIGGSYVALSSKQMGADVTFAWPTAQIAVMGAEGAAPLVNGRAIREADDPDVARSQFIEEYREQFLNPYRAADLGQIDEVIEPRETRPRLIRALEVLQTKVADTVPKKHGLFPV</sequence>
<evidence type="ECO:0000256" key="1">
    <source>
        <dbReference type="SAM" id="MobiDB-lite"/>
    </source>
</evidence>
<dbReference type="InterPro" id="IPR011762">
    <property type="entry name" value="COA_CT_N"/>
</dbReference>
<dbReference type="InterPro" id="IPR011763">
    <property type="entry name" value="COA_CT_C"/>
</dbReference>
<dbReference type="eggNOG" id="COG4799">
    <property type="taxonomic scope" value="Bacteria"/>
</dbReference>
<evidence type="ECO:0000259" key="3">
    <source>
        <dbReference type="PROSITE" id="PS50989"/>
    </source>
</evidence>
<dbReference type="GO" id="GO:0009317">
    <property type="term" value="C:acetyl-CoA carboxylase complex"/>
    <property type="evidence" value="ECO:0007669"/>
    <property type="project" value="TreeGrafter"/>
</dbReference>
<feature type="region of interest" description="Disordered" evidence="1">
    <location>
        <begin position="1"/>
        <end position="26"/>
    </location>
</feature>
<accession>K7RP30</accession>
<dbReference type="PATRIC" id="fig|1171373.8.peg.216"/>
<organism evidence="4 5">
    <name type="scientific">Acidipropionibacterium acidipropionici (strain ATCC 4875 / DSM 20272 / JCM 6432 / NBRC 12425 / NCIMB 8070 / 4)</name>
    <name type="common">Propionibacterium acidipropionici</name>
    <dbReference type="NCBI Taxonomy" id="1171373"/>
    <lineage>
        <taxon>Bacteria</taxon>
        <taxon>Bacillati</taxon>
        <taxon>Actinomycetota</taxon>
        <taxon>Actinomycetes</taxon>
        <taxon>Propionibacteriales</taxon>
        <taxon>Propionibacteriaceae</taxon>
        <taxon>Acidipropionibacterium</taxon>
    </lineage>
</organism>
<dbReference type="Proteomes" id="UP000000214">
    <property type="component" value="Chromosome"/>
</dbReference>
<dbReference type="InterPro" id="IPR034733">
    <property type="entry name" value="AcCoA_carboxyl_beta"/>
</dbReference>
<evidence type="ECO:0000259" key="2">
    <source>
        <dbReference type="PROSITE" id="PS50980"/>
    </source>
</evidence>
<dbReference type="Pfam" id="PF01039">
    <property type="entry name" value="Carboxyl_trans"/>
    <property type="match status" value="1"/>
</dbReference>
<feature type="domain" description="CoA carboxyltransferase N-terminal" evidence="2">
    <location>
        <begin position="26"/>
        <end position="282"/>
    </location>
</feature>
<dbReference type="AlphaFoldDB" id="K7RP30"/>
<proteinExistence type="predicted"/>
<dbReference type="InterPro" id="IPR051047">
    <property type="entry name" value="AccD/PCCB"/>
</dbReference>
<dbReference type="PANTHER" id="PTHR43842">
    <property type="entry name" value="PROPIONYL-COA CARBOXYLASE BETA CHAIN"/>
    <property type="match status" value="1"/>
</dbReference>
<dbReference type="HOGENOM" id="CLU_018822_6_2_11"/>
<dbReference type="InterPro" id="IPR029045">
    <property type="entry name" value="ClpP/crotonase-like_dom_sf"/>
</dbReference>